<dbReference type="GeneID" id="20226130"/>
<reference evidence="2 3" key="1">
    <citation type="journal article" date="2011" name="Proc. Natl. Acad. Sci. U.S.A.">
        <title>Niche of harmful alga Aureococcus anophagefferens revealed through ecogenomics.</title>
        <authorList>
            <person name="Gobler C.J."/>
            <person name="Berry D.L."/>
            <person name="Dyhrman S.T."/>
            <person name="Wilhelm S.W."/>
            <person name="Salamov A."/>
            <person name="Lobanov A.V."/>
            <person name="Zhang Y."/>
            <person name="Collier J.L."/>
            <person name="Wurch L.L."/>
            <person name="Kustka A.B."/>
            <person name="Dill B.D."/>
            <person name="Shah M."/>
            <person name="VerBerkmoes N.C."/>
            <person name="Kuo A."/>
            <person name="Terry A."/>
            <person name="Pangilinan J."/>
            <person name="Lindquist E.A."/>
            <person name="Lucas S."/>
            <person name="Paulsen I.T."/>
            <person name="Hattenrath-Lehmann T.K."/>
            <person name="Talmage S.C."/>
            <person name="Walker E.A."/>
            <person name="Koch F."/>
            <person name="Burson A.M."/>
            <person name="Marcoval M.A."/>
            <person name="Tang Y.Z."/>
            <person name="Lecleir G.R."/>
            <person name="Coyne K.J."/>
            <person name="Berg G.M."/>
            <person name="Bertrand E.M."/>
            <person name="Saito M.A."/>
            <person name="Gladyshev V.N."/>
            <person name="Grigoriev I.V."/>
        </authorList>
    </citation>
    <scope>NUCLEOTIDE SEQUENCE [LARGE SCALE GENOMIC DNA]</scope>
    <source>
        <strain evidence="3">CCMP 1984</strain>
    </source>
</reference>
<evidence type="ECO:0000313" key="3">
    <source>
        <dbReference type="Proteomes" id="UP000002729"/>
    </source>
</evidence>
<feature type="region of interest" description="Disordered" evidence="1">
    <location>
        <begin position="124"/>
        <end position="145"/>
    </location>
</feature>
<feature type="compositionally biased region" description="Pro residues" evidence="1">
    <location>
        <begin position="49"/>
        <end position="64"/>
    </location>
</feature>
<dbReference type="EMBL" id="GL833152">
    <property type="protein sequence ID" value="EGB04406.1"/>
    <property type="molecule type" value="Genomic_DNA"/>
</dbReference>
<gene>
    <name evidence="2" type="ORF">AURANDRAFT_67226</name>
</gene>
<proteinExistence type="predicted"/>
<sequence length="350" mass="35549">MWVCGTCTYKHLPHEAFFLACAICDTPKDSSNTATPALPSPPAAATSALPPPQVAAAPALPPPQVAALSSSPAPSAPSSPGSGERPAKVARVVAPELNAAAGAPVVVATPPPPVVVATPQVVDLASPSSDEEEAAAPSSEVPSLSLPSAPVSGTVVVHVLGPGGSPVIGLETDIDMALRRSPGAAGADFDFGGSKILVLSSQMRPGAVYDQGTGFVLTDYALRNPSAWVPIVFNEVFFVSAHRFSMATLRACCGGGHFAGCRDNSAIVVGRVITPAAANNVFAIVGIAKEGLGSSGSGAPHYIDVDTREKTNGLVSLGLLSRGAGFTTSQPTNYRHQLFGYRQIIELTVA</sequence>
<organism evidence="3">
    <name type="scientific">Aureococcus anophagefferens</name>
    <name type="common">Harmful bloom alga</name>
    <dbReference type="NCBI Taxonomy" id="44056"/>
    <lineage>
        <taxon>Eukaryota</taxon>
        <taxon>Sar</taxon>
        <taxon>Stramenopiles</taxon>
        <taxon>Ochrophyta</taxon>
        <taxon>Pelagophyceae</taxon>
        <taxon>Pelagomonadales</taxon>
        <taxon>Pelagomonadaceae</taxon>
        <taxon>Aureococcus</taxon>
    </lineage>
</organism>
<evidence type="ECO:0000256" key="1">
    <source>
        <dbReference type="SAM" id="MobiDB-lite"/>
    </source>
</evidence>
<feature type="compositionally biased region" description="Low complexity" evidence="1">
    <location>
        <begin position="65"/>
        <end position="80"/>
    </location>
</feature>
<keyword evidence="3" id="KW-1185">Reference proteome</keyword>
<protein>
    <submittedName>
        <fullName evidence="2">Uncharacterized protein</fullName>
    </submittedName>
</protein>
<dbReference type="RefSeq" id="XP_009040963.1">
    <property type="nucleotide sequence ID" value="XM_009042715.1"/>
</dbReference>
<feature type="region of interest" description="Disordered" evidence="1">
    <location>
        <begin position="30"/>
        <end position="88"/>
    </location>
</feature>
<evidence type="ECO:0000313" key="2">
    <source>
        <dbReference type="EMBL" id="EGB04406.1"/>
    </source>
</evidence>
<dbReference type="KEGG" id="aaf:AURANDRAFT_67226"/>
<dbReference type="AlphaFoldDB" id="F0YKF7"/>
<name>F0YKF7_AURAN</name>
<dbReference type="Proteomes" id="UP000002729">
    <property type="component" value="Unassembled WGS sequence"/>
</dbReference>
<dbReference type="InParanoid" id="F0YKF7"/>
<accession>F0YKF7</accession>
<feature type="compositionally biased region" description="Low complexity" evidence="1">
    <location>
        <begin position="33"/>
        <end position="48"/>
    </location>
</feature>
<feature type="compositionally biased region" description="Low complexity" evidence="1">
    <location>
        <begin position="135"/>
        <end position="145"/>
    </location>
</feature>